<reference evidence="2" key="1">
    <citation type="submission" date="2022-11" db="UniProtKB">
        <authorList>
            <consortium name="WormBaseParasite"/>
        </authorList>
    </citation>
    <scope>IDENTIFICATION</scope>
</reference>
<dbReference type="WBParaSite" id="PEQ_0000153001-mRNA-1">
    <property type="protein sequence ID" value="PEQ_0000153001-mRNA-1"/>
    <property type="gene ID" value="PEQ_0000153001"/>
</dbReference>
<organism evidence="1 2">
    <name type="scientific">Parascaris equorum</name>
    <name type="common">Equine roundworm</name>
    <dbReference type="NCBI Taxonomy" id="6256"/>
    <lineage>
        <taxon>Eukaryota</taxon>
        <taxon>Metazoa</taxon>
        <taxon>Ecdysozoa</taxon>
        <taxon>Nematoda</taxon>
        <taxon>Chromadorea</taxon>
        <taxon>Rhabditida</taxon>
        <taxon>Spirurina</taxon>
        <taxon>Ascaridomorpha</taxon>
        <taxon>Ascaridoidea</taxon>
        <taxon>Ascarididae</taxon>
        <taxon>Parascaris</taxon>
    </lineage>
</organism>
<evidence type="ECO:0000313" key="2">
    <source>
        <dbReference type="WBParaSite" id="PEQ_0000153001-mRNA-1"/>
    </source>
</evidence>
<dbReference type="AlphaFoldDB" id="A0A914RA06"/>
<accession>A0A914RA06</accession>
<protein>
    <submittedName>
        <fullName evidence="2">Uncharacterized protein</fullName>
    </submittedName>
</protein>
<dbReference type="Proteomes" id="UP000887564">
    <property type="component" value="Unplaced"/>
</dbReference>
<sequence length="77" mass="8857">MVDNQLLSTERWQVLYCQQNALTGDPDPADHMVMRPALKLEMNCTPFEHYDAFDVGVCRFVEVRQISKAMSDSCNVF</sequence>
<keyword evidence="1" id="KW-1185">Reference proteome</keyword>
<proteinExistence type="predicted"/>
<evidence type="ECO:0000313" key="1">
    <source>
        <dbReference type="Proteomes" id="UP000887564"/>
    </source>
</evidence>
<name>A0A914RA06_PAREQ</name>